<dbReference type="AlphaFoldDB" id="A0A1F6ENH7"/>
<dbReference type="InterPro" id="IPR036388">
    <property type="entry name" value="WH-like_DNA-bd_sf"/>
</dbReference>
<sequence>MNQARAEAVKLRLKGHSYNEINKKLGIPKSTLANWLRNIVLSDSARQRLAKRLKIGSLVLIKRNKMQTHEARQRAHLIRTFAQQRIGTFTNQELLLAGALLYWAEGYKRPLVRWGREITSHPISFVNADEDMVRLFIKFLRDILNIVSGDIVLSMRLYDHINEQEALRYWMKVTNLTKENFRTTTRLVSLASQRKRPFNRLPYGMLQVGVYDTPKFHEIMGLIEGVRSQCRYDIVHKLPR</sequence>
<organism evidence="1 2">
    <name type="scientific">Candidatus Kaiserbacteria bacterium RIFCSPLOWO2_01_FULL_50_24</name>
    <dbReference type="NCBI Taxonomy" id="1798507"/>
    <lineage>
        <taxon>Bacteria</taxon>
        <taxon>Candidatus Kaiseribacteriota</taxon>
    </lineage>
</organism>
<evidence type="ECO:0000313" key="2">
    <source>
        <dbReference type="Proteomes" id="UP000178587"/>
    </source>
</evidence>
<dbReference type="Pfam" id="PF13384">
    <property type="entry name" value="HTH_23"/>
    <property type="match status" value="1"/>
</dbReference>
<comment type="caution">
    <text evidence="1">The sequence shown here is derived from an EMBL/GenBank/DDBJ whole genome shotgun (WGS) entry which is preliminary data.</text>
</comment>
<gene>
    <name evidence="1" type="ORF">A3A34_02290</name>
</gene>
<dbReference type="Proteomes" id="UP000178587">
    <property type="component" value="Unassembled WGS sequence"/>
</dbReference>
<evidence type="ECO:0000313" key="1">
    <source>
        <dbReference type="EMBL" id="OGG75160.1"/>
    </source>
</evidence>
<accession>A0A1F6ENH7</accession>
<protein>
    <submittedName>
        <fullName evidence="1">Uncharacterized protein</fullName>
    </submittedName>
</protein>
<reference evidence="1 2" key="1">
    <citation type="journal article" date="2016" name="Nat. Commun.">
        <title>Thousands of microbial genomes shed light on interconnected biogeochemical processes in an aquifer system.</title>
        <authorList>
            <person name="Anantharaman K."/>
            <person name="Brown C.T."/>
            <person name="Hug L.A."/>
            <person name="Sharon I."/>
            <person name="Castelle C.J."/>
            <person name="Probst A.J."/>
            <person name="Thomas B.C."/>
            <person name="Singh A."/>
            <person name="Wilkins M.J."/>
            <person name="Karaoz U."/>
            <person name="Brodie E.L."/>
            <person name="Williams K.H."/>
            <person name="Hubbard S.S."/>
            <person name="Banfield J.F."/>
        </authorList>
    </citation>
    <scope>NUCLEOTIDE SEQUENCE [LARGE SCALE GENOMIC DNA]</scope>
</reference>
<dbReference type="Gene3D" id="1.10.10.10">
    <property type="entry name" value="Winged helix-like DNA-binding domain superfamily/Winged helix DNA-binding domain"/>
    <property type="match status" value="1"/>
</dbReference>
<dbReference type="STRING" id="1798507.A3A34_02290"/>
<dbReference type="EMBL" id="MFLU01000007">
    <property type="protein sequence ID" value="OGG75160.1"/>
    <property type="molecule type" value="Genomic_DNA"/>
</dbReference>
<name>A0A1F6ENH7_9BACT</name>
<proteinExistence type="predicted"/>